<dbReference type="RefSeq" id="WP_203937864.1">
    <property type="nucleotide sequence ID" value="NZ_BAAAGJ010000012.1"/>
</dbReference>
<dbReference type="Proteomes" id="UP000652013">
    <property type="component" value="Unassembled WGS sequence"/>
</dbReference>
<name>A0A8J3Y763_9ACTN</name>
<evidence type="ECO:0000259" key="1">
    <source>
        <dbReference type="Pfam" id="PF11716"/>
    </source>
</evidence>
<feature type="domain" description="Mycothiol-dependent maleylpyruvate isomerase metal-binding" evidence="1">
    <location>
        <begin position="12"/>
        <end position="154"/>
    </location>
</feature>
<dbReference type="InterPro" id="IPR034660">
    <property type="entry name" value="DinB/YfiT-like"/>
</dbReference>
<dbReference type="SUPFAM" id="SSF109854">
    <property type="entry name" value="DinB/YfiT-like putative metalloenzymes"/>
    <property type="match status" value="1"/>
</dbReference>
<dbReference type="EMBL" id="BOOY01000011">
    <property type="protein sequence ID" value="GIJ02560.1"/>
    <property type="molecule type" value="Genomic_DNA"/>
</dbReference>
<dbReference type="Gene3D" id="1.20.120.450">
    <property type="entry name" value="dinb family like domain"/>
    <property type="match status" value="1"/>
</dbReference>
<evidence type="ECO:0000313" key="2">
    <source>
        <dbReference type="EMBL" id="GIJ02560.1"/>
    </source>
</evidence>
<proteinExistence type="predicted"/>
<reference evidence="2" key="1">
    <citation type="submission" date="2021-01" db="EMBL/GenBank/DDBJ databases">
        <title>Whole genome shotgun sequence of Spirilliplanes yamanashiensis NBRC 15828.</title>
        <authorList>
            <person name="Komaki H."/>
            <person name="Tamura T."/>
        </authorList>
    </citation>
    <scope>NUCLEOTIDE SEQUENCE</scope>
    <source>
        <strain evidence="2">NBRC 15828</strain>
    </source>
</reference>
<gene>
    <name evidence="2" type="ORF">Sya03_19120</name>
</gene>
<dbReference type="Pfam" id="PF11716">
    <property type="entry name" value="MDMPI_N"/>
    <property type="match status" value="1"/>
</dbReference>
<keyword evidence="3" id="KW-1185">Reference proteome</keyword>
<accession>A0A8J3Y763</accession>
<sequence>MASADALADALADAYDGLTAAVAGRGDDDLLRPTRCRGWLVCDLLQHVLLDAQRALVTLATPADGPPDVDHAGYWTATPTGFTDGHATFVRRAAAAYARPSGVVTVWRDTAPAAVRAARAADPAGHVATQGHVLTVPDFLATLVTEAVVHHLDLVADLPGAGGPGRAATDVALSTLDALAGGLPSAWEPTEALLKGTGREPLTGADRALLGAAAGRFPLIG</sequence>
<dbReference type="InterPro" id="IPR024344">
    <property type="entry name" value="MDMPI_metal-binding"/>
</dbReference>
<dbReference type="AlphaFoldDB" id="A0A8J3Y763"/>
<keyword evidence="2" id="KW-0413">Isomerase</keyword>
<dbReference type="GO" id="GO:0016853">
    <property type="term" value="F:isomerase activity"/>
    <property type="evidence" value="ECO:0007669"/>
    <property type="project" value="UniProtKB-KW"/>
</dbReference>
<evidence type="ECO:0000313" key="3">
    <source>
        <dbReference type="Proteomes" id="UP000652013"/>
    </source>
</evidence>
<organism evidence="2 3">
    <name type="scientific">Spirilliplanes yamanashiensis</name>
    <dbReference type="NCBI Taxonomy" id="42233"/>
    <lineage>
        <taxon>Bacteria</taxon>
        <taxon>Bacillati</taxon>
        <taxon>Actinomycetota</taxon>
        <taxon>Actinomycetes</taxon>
        <taxon>Micromonosporales</taxon>
        <taxon>Micromonosporaceae</taxon>
        <taxon>Spirilliplanes</taxon>
    </lineage>
</organism>
<protein>
    <submittedName>
        <fullName evidence="2">Maleylpyruvate isomerase</fullName>
    </submittedName>
</protein>
<comment type="caution">
    <text evidence="2">The sequence shown here is derived from an EMBL/GenBank/DDBJ whole genome shotgun (WGS) entry which is preliminary data.</text>
</comment>
<dbReference type="GO" id="GO:0046872">
    <property type="term" value="F:metal ion binding"/>
    <property type="evidence" value="ECO:0007669"/>
    <property type="project" value="InterPro"/>
</dbReference>